<dbReference type="GO" id="GO:0048029">
    <property type="term" value="F:monosaccharide binding"/>
    <property type="evidence" value="ECO:0007669"/>
    <property type="project" value="TreeGrafter"/>
</dbReference>
<dbReference type="InterPro" id="IPR023096">
    <property type="entry name" value="G6P_Isomerase_C"/>
</dbReference>
<dbReference type="InterPro" id="IPR035482">
    <property type="entry name" value="SIS_PGI_2"/>
</dbReference>
<reference evidence="9 10" key="1">
    <citation type="submission" date="2018-10" db="EMBL/GenBank/DDBJ databases">
        <title>Comparative functional genomics of the obligate endosymbiont Buchnera aphidicola.</title>
        <authorList>
            <person name="Chong R.A."/>
        </authorList>
    </citation>
    <scope>NUCLEOTIDE SEQUENCE [LARGE SCALE GENOMIC DNA]</scope>
    <source>
        <strain evidence="9 10">Ska</strain>
    </source>
</reference>
<accession>A0A4D6Y913</accession>
<dbReference type="GO" id="GO:0006094">
    <property type="term" value="P:gluconeogenesis"/>
    <property type="evidence" value="ECO:0007669"/>
    <property type="project" value="UniProtKB-UniRule"/>
</dbReference>
<evidence type="ECO:0000256" key="7">
    <source>
        <dbReference type="HAMAP-Rule" id="MF_00473"/>
    </source>
</evidence>
<dbReference type="GO" id="GO:0051156">
    <property type="term" value="P:glucose 6-phosphate metabolic process"/>
    <property type="evidence" value="ECO:0007669"/>
    <property type="project" value="TreeGrafter"/>
</dbReference>
<dbReference type="PROSITE" id="PS00174">
    <property type="entry name" value="P_GLUCOSE_ISOMERASE_2"/>
    <property type="match status" value="1"/>
</dbReference>
<dbReference type="Gene3D" id="1.10.1390.10">
    <property type="match status" value="1"/>
</dbReference>
<dbReference type="InterPro" id="IPR035476">
    <property type="entry name" value="SIS_PGI_1"/>
</dbReference>
<dbReference type="PROSITE" id="PS51463">
    <property type="entry name" value="P_GLUCOSE_ISOMERASE_3"/>
    <property type="match status" value="1"/>
</dbReference>
<name>A0A4D6Y913_9GAMM</name>
<feature type="active site" description="Proton donor" evidence="7">
    <location>
        <position position="355"/>
    </location>
</feature>
<dbReference type="AlphaFoldDB" id="A0A4D6Y913"/>
<dbReference type="EC" id="5.3.1.9" evidence="7"/>
<dbReference type="CDD" id="cd05016">
    <property type="entry name" value="SIS_PGI_2"/>
    <property type="match status" value="1"/>
</dbReference>
<comment type="pathway">
    <text evidence="7">Carbohydrate biosynthesis; gluconeogenesis.</text>
</comment>
<dbReference type="InterPro" id="IPR018189">
    <property type="entry name" value="Phosphoglucose_isomerase_CS"/>
</dbReference>
<evidence type="ECO:0000313" key="9">
    <source>
        <dbReference type="EMBL" id="QCI26167.1"/>
    </source>
</evidence>
<proteinExistence type="inferred from homology"/>
<dbReference type="PANTHER" id="PTHR11469">
    <property type="entry name" value="GLUCOSE-6-PHOSPHATE ISOMERASE"/>
    <property type="match status" value="1"/>
</dbReference>
<dbReference type="GO" id="GO:0004347">
    <property type="term" value="F:glucose-6-phosphate isomerase activity"/>
    <property type="evidence" value="ECO:0007669"/>
    <property type="project" value="UniProtKB-UniRule"/>
</dbReference>
<keyword evidence="5 7" id="KW-0413">Isomerase</keyword>
<evidence type="ECO:0000256" key="4">
    <source>
        <dbReference type="ARBA" id="ARBA00023152"/>
    </source>
</evidence>
<dbReference type="GO" id="GO:0097367">
    <property type="term" value="F:carbohydrate derivative binding"/>
    <property type="evidence" value="ECO:0007669"/>
    <property type="project" value="InterPro"/>
</dbReference>
<dbReference type="Gene3D" id="3.40.50.10490">
    <property type="entry name" value="Glucose-6-phosphate isomerase like protein, domain 1"/>
    <property type="match status" value="2"/>
</dbReference>
<organism evidence="9 10">
    <name type="scientific">Buchnera aphidicola</name>
    <name type="common">Sarucallis kahawaluokalani</name>
    <dbReference type="NCBI Taxonomy" id="1241878"/>
    <lineage>
        <taxon>Bacteria</taxon>
        <taxon>Pseudomonadati</taxon>
        <taxon>Pseudomonadota</taxon>
        <taxon>Gammaproteobacteria</taxon>
        <taxon>Enterobacterales</taxon>
        <taxon>Erwiniaceae</taxon>
        <taxon>Buchnera</taxon>
    </lineage>
</organism>
<dbReference type="CDD" id="cd05015">
    <property type="entry name" value="SIS_PGI_1"/>
    <property type="match status" value="1"/>
</dbReference>
<dbReference type="Pfam" id="PF00342">
    <property type="entry name" value="PGI"/>
    <property type="match status" value="1"/>
</dbReference>
<dbReference type="SUPFAM" id="SSF53697">
    <property type="entry name" value="SIS domain"/>
    <property type="match status" value="1"/>
</dbReference>
<dbReference type="InterPro" id="IPR001672">
    <property type="entry name" value="G6P_Isomerase"/>
</dbReference>
<evidence type="ECO:0000256" key="3">
    <source>
        <dbReference type="ARBA" id="ARBA00022432"/>
    </source>
</evidence>
<sequence length="550" mass="63233">MRNIVPTQTTAWKNLKKHFQDMQNIHLNDLFRKDKYRFKNFSFFIKDKLLVDISKNRITYTTLKILLSLAQDMHLSEAIQQMFSGKKINCTEDRAVLHTALRNDYHNPIILDGNDIMPEIYAVLKKIKFFSNQVINGQWKGYSGKKITTVVNIGIGGSDLGPSMVTKALKAYKNHLDIKFVSNIDSTELFHLFKIIDFETTIFLISSKTFTTQETIVNAETIKKAFFKKAGCTKHMNQHFFAITMNTNKAKDFGIISDNIFKIWDWVGGRYSIWSAMGLSIALAVGFKNFKELLNGAYAMDMHFKNTTFEKNIPVLLGLIGIWYNNFFYSETEAIFPYDQYLNRFPAYIQQSNMESNGKNVDRNGNTVSWQTGPIIWGEVGTNGQHSFYQLLHQGTKLIPCDFIAPILSHNSIQDHHEILLSNFFAQTHALAFGKSFYNDSSCFFSDIKSVDSAFIQKFKCFLGNRPSNTLLFKKIDPYSLGLLIALYEHKIFTQGVIFNIFSFDQWGVELGKNISNSIYNTLTNKKYELDYDNSTQGLLNFYNSVRHAK</sequence>
<evidence type="ECO:0000256" key="8">
    <source>
        <dbReference type="RuleBase" id="RU000612"/>
    </source>
</evidence>
<dbReference type="InterPro" id="IPR046348">
    <property type="entry name" value="SIS_dom_sf"/>
</dbReference>
<dbReference type="UniPathway" id="UPA00109">
    <property type="reaction ID" value="UER00181"/>
</dbReference>
<dbReference type="PRINTS" id="PR00662">
    <property type="entry name" value="G6PISOMERASE"/>
</dbReference>
<keyword evidence="4 7" id="KW-0324">Glycolysis</keyword>
<gene>
    <name evidence="7" type="primary">pgi</name>
    <name evidence="9" type="ORF">D9V78_02010</name>
</gene>
<evidence type="ECO:0000256" key="1">
    <source>
        <dbReference type="ARBA" id="ARBA00004926"/>
    </source>
</evidence>
<comment type="function">
    <text evidence="7">Catalyzes the reversible isomerization of glucose-6-phosphate to fructose-6-phosphate.</text>
</comment>
<dbReference type="Proteomes" id="UP000298685">
    <property type="component" value="Chromosome"/>
</dbReference>
<protein>
    <recommendedName>
        <fullName evidence="7">Glucose-6-phosphate isomerase</fullName>
        <shortName evidence="7">GPI</shortName>
        <ecNumber evidence="7">5.3.1.9</ecNumber>
    </recommendedName>
    <alternativeName>
        <fullName evidence="7">Phosphoglucose isomerase</fullName>
        <shortName evidence="7">PGI</shortName>
    </alternativeName>
    <alternativeName>
        <fullName evidence="7">Phosphohexose isomerase</fullName>
        <shortName evidence="7">PHI</shortName>
    </alternativeName>
</protein>
<keyword evidence="3 7" id="KW-0312">Gluconeogenesis</keyword>
<dbReference type="EMBL" id="CP032999">
    <property type="protein sequence ID" value="QCI26167.1"/>
    <property type="molecule type" value="Genomic_DNA"/>
</dbReference>
<feature type="active site" evidence="7">
    <location>
        <position position="386"/>
    </location>
</feature>
<evidence type="ECO:0000313" key="10">
    <source>
        <dbReference type="Proteomes" id="UP000298685"/>
    </source>
</evidence>
<evidence type="ECO:0000256" key="5">
    <source>
        <dbReference type="ARBA" id="ARBA00023235"/>
    </source>
</evidence>
<dbReference type="PROSITE" id="PS00765">
    <property type="entry name" value="P_GLUCOSE_ISOMERASE_1"/>
    <property type="match status" value="1"/>
</dbReference>
<dbReference type="HAMAP" id="MF_00473">
    <property type="entry name" value="G6P_isomerase"/>
    <property type="match status" value="1"/>
</dbReference>
<feature type="active site" evidence="7">
    <location>
        <position position="513"/>
    </location>
</feature>
<dbReference type="GO" id="GO:0005829">
    <property type="term" value="C:cytosol"/>
    <property type="evidence" value="ECO:0007669"/>
    <property type="project" value="TreeGrafter"/>
</dbReference>
<dbReference type="OrthoDB" id="140919at2"/>
<dbReference type="RefSeq" id="WP_158350909.1">
    <property type="nucleotide sequence ID" value="NZ_CP032999.1"/>
</dbReference>
<comment type="catalytic activity">
    <reaction evidence="6 7 8">
        <text>alpha-D-glucose 6-phosphate = beta-D-fructose 6-phosphate</text>
        <dbReference type="Rhea" id="RHEA:11816"/>
        <dbReference type="ChEBI" id="CHEBI:57634"/>
        <dbReference type="ChEBI" id="CHEBI:58225"/>
        <dbReference type="EC" id="5.3.1.9"/>
    </reaction>
</comment>
<evidence type="ECO:0000256" key="2">
    <source>
        <dbReference type="ARBA" id="ARBA00006604"/>
    </source>
</evidence>
<dbReference type="PANTHER" id="PTHR11469:SF1">
    <property type="entry name" value="GLUCOSE-6-PHOSPHATE ISOMERASE"/>
    <property type="match status" value="1"/>
</dbReference>
<keyword evidence="7" id="KW-0963">Cytoplasm</keyword>
<dbReference type="GO" id="GO:0006096">
    <property type="term" value="P:glycolytic process"/>
    <property type="evidence" value="ECO:0007669"/>
    <property type="project" value="UniProtKB-UniRule"/>
</dbReference>
<dbReference type="NCBIfam" id="NF001211">
    <property type="entry name" value="PRK00179.1"/>
    <property type="match status" value="1"/>
</dbReference>
<comment type="subcellular location">
    <subcellularLocation>
        <location evidence="7">Cytoplasm</location>
    </subcellularLocation>
</comment>
<comment type="similarity">
    <text evidence="2 7 8">Belongs to the GPI family.</text>
</comment>
<evidence type="ECO:0000256" key="6">
    <source>
        <dbReference type="ARBA" id="ARBA00029321"/>
    </source>
</evidence>
<dbReference type="UniPathway" id="UPA00138"/>
<comment type="pathway">
    <text evidence="1 7 8">Carbohydrate degradation; glycolysis; D-glyceraldehyde 3-phosphate and glycerone phosphate from D-glucose: step 2/4.</text>
</comment>